<protein>
    <recommendedName>
        <fullName evidence="1">AB hydrolase-1 domain-containing protein</fullName>
    </recommendedName>
</protein>
<dbReference type="PANTHER" id="PTHR43139">
    <property type="entry name" value="SI:DKEY-122A22.2"/>
    <property type="match status" value="1"/>
</dbReference>
<dbReference type="Gene3D" id="3.40.50.1820">
    <property type="entry name" value="alpha/beta hydrolase"/>
    <property type="match status" value="1"/>
</dbReference>
<dbReference type="InterPro" id="IPR029058">
    <property type="entry name" value="AB_hydrolase_fold"/>
</dbReference>
<dbReference type="InterPro" id="IPR000073">
    <property type="entry name" value="AB_hydrolase_1"/>
</dbReference>
<feature type="domain" description="AB hydrolase-1" evidence="1">
    <location>
        <begin position="53"/>
        <end position="292"/>
    </location>
</feature>
<dbReference type="AlphaFoldDB" id="A0A7I8KD47"/>
<evidence type="ECO:0000259" key="1">
    <source>
        <dbReference type="Pfam" id="PF12697"/>
    </source>
</evidence>
<evidence type="ECO:0000313" key="2">
    <source>
        <dbReference type="EMBL" id="CAA7395631.1"/>
    </source>
</evidence>
<sequence length="302" mass="33607">MAPWFSVISLFESLVRRSYTAAGLREETHEIDGGETTMRCWVSPDVKDGRPTVVLLHGFGPNATWQWRGQVGPLSRRLRLVIPDLLFFGGSATCSPNRSEVFQAQCVLKLLDLLGVFQFSAVGNSYGGFVGFHLVKAAGAQRVDRLVLASSDPLKSPEDDAALLERAGMRSIPDLILPRSTQSMRAVIHFSMYRKPLFMPNFLLSDVLQSLFAENAEEKLALINGLELDKDGEISRSSLEQQVLLIWGDHDRLFPLETAHRLKDHLGEGARLEVIKNTGHAPQTEDPGRFNELVLAFLLEAR</sequence>
<proteinExistence type="predicted"/>
<accession>A0A7I8KD47</accession>
<evidence type="ECO:0000313" key="3">
    <source>
        <dbReference type="Proteomes" id="UP000663760"/>
    </source>
</evidence>
<dbReference type="OrthoDB" id="6431331at2759"/>
<organism evidence="2 3">
    <name type="scientific">Spirodela intermedia</name>
    <name type="common">Intermediate duckweed</name>
    <dbReference type="NCBI Taxonomy" id="51605"/>
    <lineage>
        <taxon>Eukaryota</taxon>
        <taxon>Viridiplantae</taxon>
        <taxon>Streptophyta</taxon>
        <taxon>Embryophyta</taxon>
        <taxon>Tracheophyta</taxon>
        <taxon>Spermatophyta</taxon>
        <taxon>Magnoliopsida</taxon>
        <taxon>Liliopsida</taxon>
        <taxon>Araceae</taxon>
        <taxon>Lemnoideae</taxon>
        <taxon>Spirodela</taxon>
    </lineage>
</organism>
<dbReference type="PANTHER" id="PTHR43139:SF52">
    <property type="entry name" value="SI:DKEY-122A22.2"/>
    <property type="match status" value="1"/>
</dbReference>
<dbReference type="Pfam" id="PF12697">
    <property type="entry name" value="Abhydrolase_6"/>
    <property type="match status" value="1"/>
</dbReference>
<dbReference type="PRINTS" id="PR00111">
    <property type="entry name" value="ABHYDROLASE"/>
</dbReference>
<dbReference type="InterPro" id="IPR052370">
    <property type="entry name" value="Meta-cleavage_hydrolase"/>
</dbReference>
<dbReference type="EMBL" id="LR746268">
    <property type="protein sequence ID" value="CAA7395631.1"/>
    <property type="molecule type" value="Genomic_DNA"/>
</dbReference>
<dbReference type="SUPFAM" id="SSF53474">
    <property type="entry name" value="alpha/beta-Hydrolases"/>
    <property type="match status" value="1"/>
</dbReference>
<name>A0A7I8KD47_SPIIN</name>
<reference evidence="2" key="1">
    <citation type="submission" date="2020-02" db="EMBL/GenBank/DDBJ databases">
        <authorList>
            <person name="Scholz U."/>
            <person name="Mascher M."/>
            <person name="Fiebig A."/>
        </authorList>
    </citation>
    <scope>NUCLEOTIDE SEQUENCE</scope>
</reference>
<keyword evidence="3" id="KW-1185">Reference proteome</keyword>
<dbReference type="Proteomes" id="UP000663760">
    <property type="component" value="Chromosome 5"/>
</dbReference>
<gene>
    <name evidence="2" type="ORF">SI8410_05006294</name>
</gene>